<dbReference type="PANTHER" id="PTHR42916:SF1">
    <property type="entry name" value="PROTEIN PHYLLO, CHLOROPLASTIC"/>
    <property type="match status" value="1"/>
</dbReference>
<evidence type="ECO:0000256" key="5">
    <source>
        <dbReference type="ARBA" id="ARBA00023211"/>
    </source>
</evidence>
<evidence type="ECO:0000256" key="3">
    <source>
        <dbReference type="ARBA" id="ARBA00022842"/>
    </source>
</evidence>
<dbReference type="Gene3D" id="3.40.50.1220">
    <property type="entry name" value="TPP-binding domain"/>
    <property type="match status" value="1"/>
</dbReference>
<feature type="domain" description="Thiamine pyrophosphate enzyme TPP-binding" evidence="6">
    <location>
        <begin position="412"/>
        <end position="541"/>
    </location>
</feature>
<evidence type="ECO:0000259" key="7">
    <source>
        <dbReference type="Pfam" id="PF02776"/>
    </source>
</evidence>
<dbReference type="InterPro" id="IPR029035">
    <property type="entry name" value="DHS-like_NAD/FAD-binding_dom"/>
</dbReference>
<dbReference type="SUPFAM" id="SSF52518">
    <property type="entry name" value="Thiamin diphosphate-binding fold (THDP-binding)"/>
    <property type="match status" value="2"/>
</dbReference>
<feature type="domain" description="Thiamine pyrophosphate enzyme N-terminal TPP-binding" evidence="7">
    <location>
        <begin position="8"/>
        <end position="121"/>
    </location>
</feature>
<dbReference type="EMBL" id="UOEK01000443">
    <property type="protein sequence ID" value="VAW08125.1"/>
    <property type="molecule type" value="Genomic_DNA"/>
</dbReference>
<dbReference type="InterPro" id="IPR012001">
    <property type="entry name" value="Thiamin_PyroP_enz_TPP-bd_dom"/>
</dbReference>
<accession>A0A3B0SQK9</accession>
<dbReference type="EC" id="2.2.1.9" evidence="8"/>
<keyword evidence="4" id="KW-0786">Thiamine pyrophosphate</keyword>
<sequence length="564" mass="58889">MNPQDRTALAIAATLAATGVRHVVASPGSRHTPLLLALDNHPDLSVSVHHDERSAGFVALGIGKATGIPAVLVCTSGSAVSHYFPAVVEADLATTPMIIVSADRPHELWGRGAPQTINQREIFGSTVRAYSSIDPDRVGETANTNLVSWLMSHWRFAVSPTPGPVHLNVELREPLLPADSGAIDDVAPSPIDSVVSSAIQPTDGTGLVSALQTCERPLLVAGRLTREDSRAVQAFAEYLGAPVFADPQSGLRSPKDTNTIRYADVLAGAGVLDHSAPDLVLRCGPIPTSKPIWTWLGNHPEVPQYVITASGIHDPMGSAAVVVTSPIADTLVATQTRLSRPSRDFVTTWAHHDQLAAAVLDGELRTAAITEPAIAATVAATCTAADSLVVASSMPIRDLDSWGSQWNAKRTIANRGANGIDGTVSTAIGVAMVTDGHTVLYMGDTAALHDIGALAAVARLVPDLTILVVNNNGGGIFHHLAQGDPSTLDSDQFERLYGAPHGLSFASTASAFGVNSITAVSMADLSEALSLRTGAPLLIEVNTTRAGAAAERERLRGLVRATLT</sequence>
<dbReference type="PIRSF" id="PIRSF004983">
    <property type="entry name" value="MenD"/>
    <property type="match status" value="1"/>
</dbReference>
<dbReference type="Gene3D" id="3.40.50.970">
    <property type="match status" value="2"/>
</dbReference>
<evidence type="ECO:0000256" key="2">
    <source>
        <dbReference type="ARBA" id="ARBA00022723"/>
    </source>
</evidence>
<dbReference type="GO" id="GO:0009234">
    <property type="term" value="P:menaquinone biosynthetic process"/>
    <property type="evidence" value="ECO:0007669"/>
    <property type="project" value="InterPro"/>
</dbReference>
<dbReference type="Pfam" id="PF02776">
    <property type="entry name" value="TPP_enzyme_N"/>
    <property type="match status" value="1"/>
</dbReference>
<organism evidence="8">
    <name type="scientific">hydrothermal vent metagenome</name>
    <dbReference type="NCBI Taxonomy" id="652676"/>
    <lineage>
        <taxon>unclassified sequences</taxon>
        <taxon>metagenomes</taxon>
        <taxon>ecological metagenomes</taxon>
    </lineage>
</organism>
<evidence type="ECO:0000259" key="6">
    <source>
        <dbReference type="Pfam" id="PF02775"/>
    </source>
</evidence>
<dbReference type="CDD" id="cd07037">
    <property type="entry name" value="TPP_PYR_MenD"/>
    <property type="match status" value="1"/>
</dbReference>
<protein>
    <submittedName>
        <fullName evidence="8">2-succinyl-5-enolpyruvyl-6-hydroxy-3-cyclohexene-1-carboxylic-acid synthase</fullName>
        <ecNumber evidence="8">2.2.1.9</ecNumber>
    </submittedName>
</protein>
<dbReference type="InterPro" id="IPR029061">
    <property type="entry name" value="THDP-binding"/>
</dbReference>
<dbReference type="InterPro" id="IPR004433">
    <property type="entry name" value="MenaQ_synth_MenD"/>
</dbReference>
<keyword evidence="1 8" id="KW-0808">Transferase</keyword>
<evidence type="ECO:0000313" key="8">
    <source>
        <dbReference type="EMBL" id="VAW08125.1"/>
    </source>
</evidence>
<dbReference type="NCBIfam" id="TIGR00173">
    <property type="entry name" value="menD"/>
    <property type="match status" value="1"/>
</dbReference>
<keyword evidence="2" id="KW-0479">Metal-binding</keyword>
<dbReference type="GO" id="GO:0070204">
    <property type="term" value="F:2-succinyl-5-enolpyruvyl-6-hydroxy-3-cyclohexene-1-carboxylic-acid synthase activity"/>
    <property type="evidence" value="ECO:0007669"/>
    <property type="project" value="UniProtKB-EC"/>
</dbReference>
<dbReference type="SUPFAM" id="SSF52467">
    <property type="entry name" value="DHS-like NAD/FAD-binding domain"/>
    <property type="match status" value="1"/>
</dbReference>
<dbReference type="InterPro" id="IPR011766">
    <property type="entry name" value="TPP_enzyme_TPP-bd"/>
</dbReference>
<dbReference type="PANTHER" id="PTHR42916">
    <property type="entry name" value="2-SUCCINYL-5-ENOLPYRUVYL-6-HYDROXY-3-CYCLOHEXENE-1-CARBOXYLATE SYNTHASE"/>
    <property type="match status" value="1"/>
</dbReference>
<proteinExistence type="inferred from homology"/>
<dbReference type="AlphaFoldDB" id="A0A3B0SQK9"/>
<evidence type="ECO:0000256" key="4">
    <source>
        <dbReference type="ARBA" id="ARBA00023052"/>
    </source>
</evidence>
<dbReference type="CDD" id="cd02009">
    <property type="entry name" value="TPP_SHCHC_synthase"/>
    <property type="match status" value="1"/>
</dbReference>
<dbReference type="GO" id="GO:0046872">
    <property type="term" value="F:metal ion binding"/>
    <property type="evidence" value="ECO:0007669"/>
    <property type="project" value="UniProtKB-KW"/>
</dbReference>
<dbReference type="HAMAP" id="MF_01659">
    <property type="entry name" value="MenD"/>
    <property type="match status" value="1"/>
</dbReference>
<keyword evidence="5" id="KW-0464">Manganese</keyword>
<gene>
    <name evidence="8" type="ORF">MNBD_ACTINO02-675</name>
</gene>
<evidence type="ECO:0000256" key="1">
    <source>
        <dbReference type="ARBA" id="ARBA00022679"/>
    </source>
</evidence>
<reference evidence="8" key="1">
    <citation type="submission" date="2018-06" db="EMBL/GenBank/DDBJ databases">
        <authorList>
            <person name="Zhirakovskaya E."/>
        </authorList>
    </citation>
    <scope>NUCLEOTIDE SEQUENCE</scope>
</reference>
<keyword evidence="3" id="KW-0460">Magnesium</keyword>
<name>A0A3B0SQK9_9ZZZZ</name>
<dbReference type="Pfam" id="PF02775">
    <property type="entry name" value="TPP_enzyme_C"/>
    <property type="match status" value="1"/>
</dbReference>
<dbReference type="GO" id="GO:0030976">
    <property type="term" value="F:thiamine pyrophosphate binding"/>
    <property type="evidence" value="ECO:0007669"/>
    <property type="project" value="InterPro"/>
</dbReference>